<dbReference type="STRING" id="158189.SpiBuddy_2238"/>
<dbReference type="HAMAP" id="MF_01254">
    <property type="entry name" value="Fucose_iso"/>
    <property type="match status" value="1"/>
</dbReference>
<dbReference type="Gene3D" id="3.40.50.1070">
    <property type="match status" value="1"/>
</dbReference>
<dbReference type="NCBIfam" id="TIGR01089">
    <property type="entry name" value="fucI"/>
    <property type="match status" value="1"/>
</dbReference>
<comment type="similarity">
    <text evidence="7">Belongs to the L-fucose isomerase family.</text>
</comment>
<keyword evidence="2 7" id="KW-0479">Metal-binding</keyword>
<name>F0RTX9_SPHGB</name>
<dbReference type="eggNOG" id="COG2407">
    <property type="taxonomic scope" value="Bacteria"/>
</dbReference>
<feature type="domain" description="L-fucose isomerase N-terminal-1" evidence="9">
    <location>
        <begin position="21"/>
        <end position="188"/>
    </location>
</feature>
<evidence type="ECO:0000313" key="11">
    <source>
        <dbReference type="EMBL" id="ADY14057.1"/>
    </source>
</evidence>
<feature type="domain" description="L-fucose isomerase N-terminal-2" evidence="10">
    <location>
        <begin position="189"/>
        <end position="369"/>
    </location>
</feature>
<proteinExistence type="inferred from homology"/>
<dbReference type="Gene3D" id="3.20.14.10">
    <property type="entry name" value="L-fucose/L-arabinose isomerase, C-terminal"/>
    <property type="match status" value="1"/>
</dbReference>
<dbReference type="EC" id="5.3.1.25" evidence="7"/>
<evidence type="ECO:0000313" key="12">
    <source>
        <dbReference type="Proteomes" id="UP000008466"/>
    </source>
</evidence>
<dbReference type="Proteomes" id="UP000008466">
    <property type="component" value="Chromosome"/>
</dbReference>
<evidence type="ECO:0000256" key="3">
    <source>
        <dbReference type="ARBA" id="ARBA00023211"/>
    </source>
</evidence>
<dbReference type="GO" id="GO:0008790">
    <property type="term" value="F:arabinose isomerase activity"/>
    <property type="evidence" value="ECO:0007669"/>
    <property type="project" value="TreeGrafter"/>
</dbReference>
<comment type="subcellular location">
    <subcellularLocation>
        <location evidence="7">Cytoplasm</location>
    </subcellularLocation>
</comment>
<evidence type="ECO:0000256" key="7">
    <source>
        <dbReference type="HAMAP-Rule" id="MF_01254"/>
    </source>
</evidence>
<dbReference type="KEGG" id="sbu:SpiBuddy_2238"/>
<dbReference type="Pfam" id="PF02952">
    <property type="entry name" value="Fucose_iso_C"/>
    <property type="match status" value="1"/>
</dbReference>
<dbReference type="InterPro" id="IPR012888">
    <property type="entry name" value="Fucose_iso_N1"/>
</dbReference>
<comment type="cofactor">
    <cofactor evidence="7">
        <name>Mn(2+)</name>
        <dbReference type="ChEBI" id="CHEBI:29035"/>
    </cofactor>
</comment>
<dbReference type="InterPro" id="IPR015888">
    <property type="entry name" value="Fuc_isomerase_C"/>
</dbReference>
<feature type="active site" description="Proton acceptor" evidence="7">
    <location>
        <position position="376"/>
    </location>
</feature>
<evidence type="ECO:0000256" key="2">
    <source>
        <dbReference type="ARBA" id="ARBA00022723"/>
    </source>
</evidence>
<organism evidence="11 12">
    <name type="scientific">Sphaerochaeta globosa (strain ATCC BAA-1886 / DSM 22777 / Buddy)</name>
    <name type="common">Spirochaeta sp. (strain Buddy)</name>
    <dbReference type="NCBI Taxonomy" id="158189"/>
    <lineage>
        <taxon>Bacteria</taxon>
        <taxon>Pseudomonadati</taxon>
        <taxon>Spirochaetota</taxon>
        <taxon>Spirochaetia</taxon>
        <taxon>Spirochaetales</taxon>
        <taxon>Sphaerochaetaceae</taxon>
        <taxon>Sphaerochaeta</taxon>
    </lineage>
</organism>
<dbReference type="InterPro" id="IPR038392">
    <property type="entry name" value="Fucose_isomerase_dom2_sf"/>
</dbReference>
<dbReference type="InterPro" id="IPR038391">
    <property type="entry name" value="Fucose_iso_dom1_sf"/>
</dbReference>
<comment type="function">
    <text evidence="7">Converts the aldose L-fucose into the corresponding ketose L-fuculose.</text>
</comment>
<feature type="binding site" evidence="7">
    <location>
        <position position="376"/>
    </location>
    <ligand>
        <name>Mn(2+)</name>
        <dbReference type="ChEBI" id="CHEBI:29035"/>
    </ligand>
</feature>
<dbReference type="SUPFAM" id="SSF50443">
    <property type="entry name" value="FucI/AraA C-terminal domain-like"/>
    <property type="match status" value="1"/>
</dbReference>
<dbReference type="Pfam" id="PF07881">
    <property type="entry name" value="Fucose_iso_N1"/>
    <property type="match status" value="1"/>
</dbReference>
<accession>F0RTX9</accession>
<dbReference type="FunFam" id="3.40.50.1070:FF:000001">
    <property type="entry name" value="L-fucose isomerase"/>
    <property type="match status" value="1"/>
</dbReference>
<gene>
    <name evidence="7" type="primary">fucI</name>
    <name evidence="11" type="ordered locus">SpiBuddy_2238</name>
</gene>
<dbReference type="GO" id="GO:0008736">
    <property type="term" value="F:L-fucose isomerase activity"/>
    <property type="evidence" value="ECO:0007669"/>
    <property type="project" value="UniProtKB-UniRule"/>
</dbReference>
<keyword evidence="1 7" id="KW-0963">Cytoplasm</keyword>
<dbReference type="InterPro" id="IPR004216">
    <property type="entry name" value="Fuc/Ara_isomerase_C"/>
</dbReference>
<dbReference type="AlphaFoldDB" id="F0RTX9"/>
<evidence type="ECO:0000256" key="4">
    <source>
        <dbReference type="ARBA" id="ARBA00023235"/>
    </source>
</evidence>
<evidence type="ECO:0000259" key="8">
    <source>
        <dbReference type="Pfam" id="PF02952"/>
    </source>
</evidence>
<evidence type="ECO:0000256" key="6">
    <source>
        <dbReference type="ARBA" id="ARBA00023277"/>
    </source>
</evidence>
<dbReference type="PANTHER" id="PTHR37840">
    <property type="entry name" value="L-FUCOSE ISOMERASE"/>
    <property type="match status" value="1"/>
</dbReference>
<dbReference type="InterPro" id="IPR005763">
    <property type="entry name" value="Fucose_isomerase"/>
</dbReference>
<dbReference type="PANTHER" id="PTHR37840:SF1">
    <property type="entry name" value="L-FUCOSE ISOMERASE"/>
    <property type="match status" value="1"/>
</dbReference>
<evidence type="ECO:0000256" key="1">
    <source>
        <dbReference type="ARBA" id="ARBA00022490"/>
    </source>
</evidence>
<dbReference type="HOGENOM" id="CLU_033326_1_0_12"/>
<dbReference type="GO" id="GO:0030145">
    <property type="term" value="F:manganese ion binding"/>
    <property type="evidence" value="ECO:0007669"/>
    <property type="project" value="UniProtKB-UniRule"/>
</dbReference>
<dbReference type="InterPro" id="IPR012889">
    <property type="entry name" value="Fucose_isomerase_N2"/>
</dbReference>
<dbReference type="InterPro" id="IPR038393">
    <property type="entry name" value="Fuc_iso_dom3_sf"/>
</dbReference>
<dbReference type="NCBIfam" id="NF008220">
    <property type="entry name" value="PRK10991.1"/>
    <property type="match status" value="1"/>
</dbReference>
<feature type="binding site" evidence="7">
    <location>
        <position position="544"/>
    </location>
    <ligand>
        <name>Mn(2+)</name>
        <dbReference type="ChEBI" id="CHEBI:29035"/>
    </ligand>
</feature>
<reference evidence="12" key="1">
    <citation type="submission" date="2011-02" db="EMBL/GenBank/DDBJ databases">
        <title>Complete sequence of Spirochaeta sp. Buddy.</title>
        <authorList>
            <person name="Lucas S."/>
            <person name="Copeland A."/>
            <person name="Lapidus A."/>
            <person name="Cheng J.-F."/>
            <person name="Goodwin L."/>
            <person name="Pitluck S."/>
            <person name="Zeytun A."/>
            <person name="Detter J.C."/>
            <person name="Han C."/>
            <person name="Tapia R."/>
            <person name="Land M."/>
            <person name="Hauser L."/>
            <person name="Kyrpides N."/>
            <person name="Ivanova N."/>
            <person name="Mikhailova N."/>
            <person name="Pagani I."/>
            <person name="Ritalahti K.M."/>
            <person name="Loeffler F.E."/>
            <person name="Woyke T."/>
        </authorList>
    </citation>
    <scope>NUCLEOTIDE SEQUENCE [LARGE SCALE GENOMIC DNA]</scope>
    <source>
        <strain evidence="12">ATCC BAA-1886 / DSM 22777 / Buddy</strain>
    </source>
</reference>
<feature type="domain" description="L-fucose isomerase C-terminal" evidence="8">
    <location>
        <begin position="405"/>
        <end position="570"/>
    </location>
</feature>
<dbReference type="GO" id="GO:0005737">
    <property type="term" value="C:cytoplasm"/>
    <property type="evidence" value="ECO:0007669"/>
    <property type="project" value="UniProtKB-SubCell"/>
</dbReference>
<sequence>MANISGMKNVGPEKRYASTLPKIGIRPVIDGRQRGVRESLEDQTMNMAKAAAKLISDNVFHGTGERVECVIADTTIGRVRESADCAEKFAREGVAITLTVTPCWCYGTETFDIDPMTIKAVWGFNGTERPGAVYLAAVLAAHTQKGLPAFGIYGRDVQDNSDTSIPDDVSEKILRFARASLAVATMRGKSYLSIGGMAMGIAGSLVDQDLLQSYLGMRTEAVDMCEIERRIAEEIYDPEEYKKAIDWVRQNCTQAEDTVNAPEYRRSAEQLKKDWEYCTKMTMIGRDLMIGNENLKKLGFREEALGHNALFAGFQGQRQWTDHWPNGDFMETMLTTSFDWNGIREPYIMATENDHLNGISMLFCKLLTNRAAIFSDVRTYWSPEAVQRVTGWKPEGLAKEGFIHLINSGATTLDAAGQMKNEQGESEMKPFWEITEKDVQKTLENTRFSVANCGYFRGGGFSSTFLSEGGMPLTMVRVNLVKGVGPVLQLAEGWTCEVPEKVFDTINKRTDQTWPTTWFVPRTNGKEGPFKDVYSVMANWGANHGALSYGHFGADLITLCSMLRIPVCMHNVSEDQIFRPSAWSMLGMDKEGADFRACETFGPLYGKY</sequence>
<comment type="pathway">
    <text evidence="7">Carbohydrate degradation; L-fucose degradation; L-lactaldehyde and glycerone phosphate from L-fucose: step 1/3.</text>
</comment>
<protein>
    <recommendedName>
        <fullName evidence="7">L-fucose isomerase</fullName>
        <shortName evidence="7">FucIase</shortName>
        <ecNumber evidence="7">5.3.1.25</ecNumber>
    </recommendedName>
    <alternativeName>
        <fullName evidence="7">6-deoxy-L-galactose isomerase</fullName>
    </alternativeName>
</protein>
<dbReference type="GO" id="GO:0042355">
    <property type="term" value="P:L-fucose catabolic process"/>
    <property type="evidence" value="ECO:0007669"/>
    <property type="project" value="UniProtKB-UniRule"/>
</dbReference>
<feature type="binding site" evidence="7">
    <location>
        <position position="352"/>
    </location>
    <ligand>
        <name>Mn(2+)</name>
        <dbReference type="ChEBI" id="CHEBI:29035"/>
    </ligand>
</feature>
<comment type="catalytic activity">
    <reaction evidence="7">
        <text>L-fucose = L-fuculose</text>
        <dbReference type="Rhea" id="RHEA:17233"/>
        <dbReference type="ChEBI" id="CHEBI:2181"/>
        <dbReference type="ChEBI" id="CHEBI:17617"/>
        <dbReference type="EC" id="5.3.1.25"/>
    </reaction>
</comment>
<dbReference type="UniPathway" id="UPA00563">
    <property type="reaction ID" value="UER00624"/>
</dbReference>
<keyword evidence="3 7" id="KW-0464">Manganese</keyword>
<keyword evidence="6 7" id="KW-0119">Carbohydrate metabolism</keyword>
<dbReference type="SUPFAM" id="SSF53743">
    <property type="entry name" value="FucI/AraA N-terminal and middle domains"/>
    <property type="match status" value="1"/>
</dbReference>
<keyword evidence="5 7" id="KW-0294">Fucose metabolism</keyword>
<keyword evidence="12" id="KW-1185">Reference proteome</keyword>
<evidence type="ECO:0000259" key="10">
    <source>
        <dbReference type="Pfam" id="PF07882"/>
    </source>
</evidence>
<dbReference type="RefSeq" id="WP_013607906.1">
    <property type="nucleotide sequence ID" value="NC_015152.1"/>
</dbReference>
<dbReference type="InterPro" id="IPR009015">
    <property type="entry name" value="Fucose_isomerase_N/cen_sf"/>
</dbReference>
<feature type="active site" description="Proton acceptor" evidence="7">
    <location>
        <position position="352"/>
    </location>
</feature>
<evidence type="ECO:0000256" key="5">
    <source>
        <dbReference type="ARBA" id="ARBA00023253"/>
    </source>
</evidence>
<dbReference type="OrthoDB" id="9760430at2"/>
<dbReference type="EMBL" id="CP002541">
    <property type="protein sequence ID" value="ADY14057.1"/>
    <property type="molecule type" value="Genomic_DNA"/>
</dbReference>
<keyword evidence="4 7" id="KW-0413">Isomerase</keyword>
<dbReference type="Gene3D" id="3.40.275.10">
    <property type="entry name" value="L-fucose Isomerase, Chain A, domain 2"/>
    <property type="match status" value="1"/>
</dbReference>
<dbReference type="Pfam" id="PF07882">
    <property type="entry name" value="Fucose_iso_N2"/>
    <property type="match status" value="1"/>
</dbReference>
<evidence type="ECO:0000259" key="9">
    <source>
        <dbReference type="Pfam" id="PF07881"/>
    </source>
</evidence>
<dbReference type="GO" id="GO:0019571">
    <property type="term" value="P:D-arabinose catabolic process"/>
    <property type="evidence" value="ECO:0007669"/>
    <property type="project" value="TreeGrafter"/>
</dbReference>